<evidence type="ECO:0000313" key="4">
    <source>
        <dbReference type="Proteomes" id="UP000275408"/>
    </source>
</evidence>
<organism evidence="3 4">
    <name type="scientific">Pocillopora damicornis</name>
    <name type="common">Cauliflower coral</name>
    <name type="synonym">Millepora damicornis</name>
    <dbReference type="NCBI Taxonomy" id="46731"/>
    <lineage>
        <taxon>Eukaryota</taxon>
        <taxon>Metazoa</taxon>
        <taxon>Cnidaria</taxon>
        <taxon>Anthozoa</taxon>
        <taxon>Hexacorallia</taxon>
        <taxon>Scleractinia</taxon>
        <taxon>Astrocoeniina</taxon>
        <taxon>Pocilloporidae</taxon>
        <taxon>Pocillopora</taxon>
    </lineage>
</organism>
<protein>
    <submittedName>
        <fullName evidence="3">Uncharacterized protein</fullName>
    </submittedName>
</protein>
<evidence type="ECO:0000313" key="3">
    <source>
        <dbReference type="EMBL" id="RMX53672.1"/>
    </source>
</evidence>
<dbReference type="AlphaFoldDB" id="A0A3M6UJ44"/>
<dbReference type="OrthoDB" id="5948188at2759"/>
<dbReference type="EMBL" id="RCHS01001413">
    <property type="protein sequence ID" value="RMX53672.1"/>
    <property type="molecule type" value="Genomic_DNA"/>
</dbReference>
<keyword evidence="4" id="KW-1185">Reference proteome</keyword>
<gene>
    <name evidence="3" type="ORF">pdam_00000333</name>
</gene>
<comment type="caution">
    <text evidence="3">The sequence shown here is derived from an EMBL/GenBank/DDBJ whole genome shotgun (WGS) entry which is preliminary data.</text>
</comment>
<feature type="compositionally biased region" description="Basic and acidic residues" evidence="1">
    <location>
        <begin position="33"/>
        <end position="42"/>
    </location>
</feature>
<reference evidence="3 4" key="1">
    <citation type="journal article" date="2018" name="Sci. Rep.">
        <title>Comparative analysis of the Pocillopora damicornis genome highlights role of immune system in coral evolution.</title>
        <authorList>
            <person name="Cunning R."/>
            <person name="Bay R.A."/>
            <person name="Gillette P."/>
            <person name="Baker A.C."/>
            <person name="Traylor-Knowles N."/>
        </authorList>
    </citation>
    <scope>NUCLEOTIDE SEQUENCE [LARGE SCALE GENOMIC DNA]</scope>
    <source>
        <strain evidence="3">RSMAS</strain>
        <tissue evidence="3">Whole animal</tissue>
    </source>
</reference>
<proteinExistence type="predicted"/>
<accession>A0A3M6UJ44</accession>
<sequence>MNFATKITIVFTLIYLCELSYARKGSKHRKHPEKWNSSEMDQRNSANGSIAFGSQGETTTMRPSASSKPPVKVKVVSKTSSRKHMIKRCCRIGYRAANRGLYCSIDRYYSAKYRNMEHYARQRFQWRKPSRATKRFMHHLNRYCIKLQLKSVFYKCCDDGMQTKREKARSNREP</sequence>
<feature type="region of interest" description="Disordered" evidence="1">
    <location>
        <begin position="28"/>
        <end position="69"/>
    </location>
</feature>
<evidence type="ECO:0000256" key="2">
    <source>
        <dbReference type="SAM" id="SignalP"/>
    </source>
</evidence>
<evidence type="ECO:0000256" key="1">
    <source>
        <dbReference type="SAM" id="MobiDB-lite"/>
    </source>
</evidence>
<name>A0A3M6UJ44_POCDA</name>
<dbReference type="Proteomes" id="UP000275408">
    <property type="component" value="Unassembled WGS sequence"/>
</dbReference>
<keyword evidence="2" id="KW-0732">Signal</keyword>
<feature type="signal peptide" evidence="2">
    <location>
        <begin position="1"/>
        <end position="22"/>
    </location>
</feature>
<feature type="chain" id="PRO_5018063648" evidence="2">
    <location>
        <begin position="23"/>
        <end position="174"/>
    </location>
</feature>